<name>T1HG14_RHOPR</name>
<dbReference type="EMBL" id="ACPB03014700">
    <property type="status" value="NOT_ANNOTATED_CDS"/>
    <property type="molecule type" value="Genomic_DNA"/>
</dbReference>
<organism evidence="1 2">
    <name type="scientific">Rhodnius prolixus</name>
    <name type="common">Triatomid bug</name>
    <dbReference type="NCBI Taxonomy" id="13249"/>
    <lineage>
        <taxon>Eukaryota</taxon>
        <taxon>Metazoa</taxon>
        <taxon>Ecdysozoa</taxon>
        <taxon>Arthropoda</taxon>
        <taxon>Hexapoda</taxon>
        <taxon>Insecta</taxon>
        <taxon>Pterygota</taxon>
        <taxon>Neoptera</taxon>
        <taxon>Paraneoptera</taxon>
        <taxon>Hemiptera</taxon>
        <taxon>Heteroptera</taxon>
        <taxon>Panheteroptera</taxon>
        <taxon>Cimicomorpha</taxon>
        <taxon>Reduviidae</taxon>
        <taxon>Triatominae</taxon>
        <taxon>Rhodnius</taxon>
    </lineage>
</organism>
<sequence length="93" mass="10910">MVNMAAKFILLICVLCVYATMCHSMPLRRPKLCGCLNPRSPCKFQQKIWPRRYGRKKIWSQEDMVARRYGRELAQDAFLLNNGGKENKDKRFA</sequence>
<proteinExistence type="predicted"/>
<reference evidence="1" key="1">
    <citation type="submission" date="2015-05" db="UniProtKB">
        <authorList>
            <consortium name="EnsemblMetazoa"/>
        </authorList>
    </citation>
    <scope>IDENTIFICATION</scope>
</reference>
<evidence type="ECO:0000313" key="1">
    <source>
        <dbReference type="EnsemblMetazoa" id="RPRC002986-PA"/>
    </source>
</evidence>
<dbReference type="InParanoid" id="T1HG14"/>
<dbReference type="AlphaFoldDB" id="T1HG14"/>
<protein>
    <submittedName>
        <fullName evidence="1">Uncharacterized protein</fullName>
    </submittedName>
</protein>
<dbReference type="EnsemblMetazoa" id="RPRC002986-RA">
    <property type="protein sequence ID" value="RPRC002986-PA"/>
    <property type="gene ID" value="RPRC002986"/>
</dbReference>
<dbReference type="HOGENOM" id="CLU_2402410_0_0_1"/>
<dbReference type="VEuPathDB" id="VectorBase:RPRC002986"/>
<accession>T1HG14</accession>
<dbReference type="Proteomes" id="UP000015103">
    <property type="component" value="Unassembled WGS sequence"/>
</dbReference>
<keyword evidence="2" id="KW-1185">Reference proteome</keyword>
<evidence type="ECO:0000313" key="2">
    <source>
        <dbReference type="Proteomes" id="UP000015103"/>
    </source>
</evidence>